<proteinExistence type="inferred from homology"/>
<evidence type="ECO:0000256" key="1">
    <source>
        <dbReference type="ARBA" id="ARBA00004651"/>
    </source>
</evidence>
<keyword evidence="5" id="KW-0029">Amino-acid transport</keyword>
<feature type="transmembrane region" description="Helical" evidence="9">
    <location>
        <begin position="40"/>
        <end position="60"/>
    </location>
</feature>
<name>A0A537L7I6_9BACT</name>
<comment type="caution">
    <text evidence="10">The sequence shown here is derived from an EMBL/GenBank/DDBJ whole genome shotgun (WGS) entry which is preliminary data.</text>
</comment>
<feature type="transmembrane region" description="Helical" evidence="9">
    <location>
        <begin position="144"/>
        <end position="167"/>
    </location>
</feature>
<keyword evidence="2" id="KW-0813">Transport</keyword>
<dbReference type="EMBL" id="VBAL01000053">
    <property type="protein sequence ID" value="TMJ03971.1"/>
    <property type="molecule type" value="Genomic_DNA"/>
</dbReference>
<evidence type="ECO:0000256" key="5">
    <source>
        <dbReference type="ARBA" id="ARBA00022970"/>
    </source>
</evidence>
<organism evidence="10 11">
    <name type="scientific">Candidatus Segetimicrobium genomatis</name>
    <dbReference type="NCBI Taxonomy" id="2569760"/>
    <lineage>
        <taxon>Bacteria</taxon>
        <taxon>Bacillati</taxon>
        <taxon>Candidatus Sysuimicrobiota</taxon>
        <taxon>Candidatus Sysuimicrobiia</taxon>
        <taxon>Candidatus Sysuimicrobiales</taxon>
        <taxon>Candidatus Segetimicrobiaceae</taxon>
        <taxon>Candidatus Segetimicrobium</taxon>
    </lineage>
</organism>
<evidence type="ECO:0000313" key="11">
    <source>
        <dbReference type="Proteomes" id="UP000319353"/>
    </source>
</evidence>
<dbReference type="GO" id="GO:0022857">
    <property type="term" value="F:transmembrane transporter activity"/>
    <property type="evidence" value="ECO:0007669"/>
    <property type="project" value="InterPro"/>
</dbReference>
<keyword evidence="4 9" id="KW-0812">Transmembrane</keyword>
<dbReference type="PANTHER" id="PTHR11795:SF445">
    <property type="entry name" value="AMINO ACID ABC TRANSPORTER PERMEASE PROTEIN"/>
    <property type="match status" value="1"/>
</dbReference>
<feature type="transmembrane region" description="Helical" evidence="9">
    <location>
        <begin position="6"/>
        <end position="28"/>
    </location>
</feature>
<dbReference type="GO" id="GO:0005886">
    <property type="term" value="C:plasma membrane"/>
    <property type="evidence" value="ECO:0007669"/>
    <property type="project" value="UniProtKB-SubCell"/>
</dbReference>
<evidence type="ECO:0000256" key="3">
    <source>
        <dbReference type="ARBA" id="ARBA00022475"/>
    </source>
</evidence>
<dbReference type="AlphaFoldDB" id="A0A537L7I6"/>
<gene>
    <name evidence="10" type="ORF">E6H01_04560</name>
</gene>
<keyword evidence="7 9" id="KW-0472">Membrane</keyword>
<feature type="transmembrane region" description="Helical" evidence="9">
    <location>
        <begin position="273"/>
        <end position="289"/>
    </location>
</feature>
<dbReference type="InterPro" id="IPR001851">
    <property type="entry name" value="ABC_transp_permease"/>
</dbReference>
<comment type="similarity">
    <text evidence="8">Belongs to the binding-protein-dependent transport system permease family. LivHM subfamily.</text>
</comment>
<dbReference type="PANTHER" id="PTHR11795">
    <property type="entry name" value="BRANCHED-CHAIN AMINO ACID TRANSPORT SYSTEM PERMEASE PROTEIN LIVH"/>
    <property type="match status" value="1"/>
</dbReference>
<accession>A0A537L7I6</accession>
<keyword evidence="3" id="KW-1003">Cell membrane</keyword>
<evidence type="ECO:0000256" key="7">
    <source>
        <dbReference type="ARBA" id="ARBA00023136"/>
    </source>
</evidence>
<dbReference type="Proteomes" id="UP000319353">
    <property type="component" value="Unassembled WGS sequence"/>
</dbReference>
<dbReference type="InterPro" id="IPR052157">
    <property type="entry name" value="BCAA_transport_permease"/>
</dbReference>
<feature type="transmembrane region" description="Helical" evidence="9">
    <location>
        <begin position="188"/>
        <end position="210"/>
    </location>
</feature>
<evidence type="ECO:0000256" key="4">
    <source>
        <dbReference type="ARBA" id="ARBA00022692"/>
    </source>
</evidence>
<protein>
    <submittedName>
        <fullName evidence="10">Branched-chain amino acid ABC transporter permease</fullName>
    </submittedName>
</protein>
<reference evidence="10 11" key="1">
    <citation type="journal article" date="2019" name="Nat. Microbiol.">
        <title>Mediterranean grassland soil C-N compound turnover is dependent on rainfall and depth, and is mediated by genomically divergent microorganisms.</title>
        <authorList>
            <person name="Diamond S."/>
            <person name="Andeer P.F."/>
            <person name="Li Z."/>
            <person name="Crits-Christoph A."/>
            <person name="Burstein D."/>
            <person name="Anantharaman K."/>
            <person name="Lane K.R."/>
            <person name="Thomas B.C."/>
            <person name="Pan C."/>
            <person name="Northen T.R."/>
            <person name="Banfield J.F."/>
        </authorList>
    </citation>
    <scope>NUCLEOTIDE SEQUENCE [LARGE SCALE GENOMIC DNA]</scope>
    <source>
        <strain evidence="10">NP_4</strain>
    </source>
</reference>
<dbReference type="CDD" id="cd06582">
    <property type="entry name" value="TM_PBP1_LivH_like"/>
    <property type="match status" value="1"/>
</dbReference>
<evidence type="ECO:0000256" key="6">
    <source>
        <dbReference type="ARBA" id="ARBA00022989"/>
    </source>
</evidence>
<feature type="transmembrane region" description="Helical" evidence="9">
    <location>
        <begin position="248"/>
        <end position="267"/>
    </location>
</feature>
<dbReference type="Pfam" id="PF02653">
    <property type="entry name" value="BPD_transp_2"/>
    <property type="match status" value="1"/>
</dbReference>
<dbReference type="GO" id="GO:0006865">
    <property type="term" value="P:amino acid transport"/>
    <property type="evidence" value="ECO:0007669"/>
    <property type="project" value="UniProtKB-KW"/>
</dbReference>
<evidence type="ECO:0000256" key="8">
    <source>
        <dbReference type="ARBA" id="ARBA00037998"/>
    </source>
</evidence>
<feature type="transmembrane region" description="Helical" evidence="9">
    <location>
        <begin position="72"/>
        <end position="91"/>
    </location>
</feature>
<evidence type="ECO:0000256" key="2">
    <source>
        <dbReference type="ARBA" id="ARBA00022448"/>
    </source>
</evidence>
<sequence length="295" mass="30875">MADAALFIADLALGLLLGCVFAVVAHGLNLIWGVAKVVNVAHGEFIMLAAYGAYFLNVWFGFNPLLSVPLDAAIGLAAGVGFYFGFLHRELRGKESMGPQSEMVTLVATFGLSLVLINTAQTLWSTTVVGIPWSPGALVYGPFQLPLGGLYVAILSVAIIALSHVFLSKTYLGNAIRAYSQDIPATQLVGISPTFIAAIGTALGFCITMAGGALLTVWLPTGIRPAMGNLYAPISFVIVVLGGPGKMWGSLVGGLTLGVIINVGQLFVGSLSWAYAIAFLVLIPVLLLRPEGILR</sequence>
<keyword evidence="6 9" id="KW-1133">Transmembrane helix</keyword>
<comment type="subcellular location">
    <subcellularLocation>
        <location evidence="1">Cell membrane</location>
        <topology evidence="1">Multi-pass membrane protein</topology>
    </subcellularLocation>
</comment>
<evidence type="ECO:0000313" key="10">
    <source>
        <dbReference type="EMBL" id="TMJ03971.1"/>
    </source>
</evidence>
<evidence type="ECO:0000256" key="9">
    <source>
        <dbReference type="SAM" id="Phobius"/>
    </source>
</evidence>
<feature type="transmembrane region" description="Helical" evidence="9">
    <location>
        <begin position="103"/>
        <end position="124"/>
    </location>
</feature>